<organism evidence="2 3">
    <name type="scientific">Maioricimonas rarisocia</name>
    <dbReference type="NCBI Taxonomy" id="2528026"/>
    <lineage>
        <taxon>Bacteria</taxon>
        <taxon>Pseudomonadati</taxon>
        <taxon>Planctomycetota</taxon>
        <taxon>Planctomycetia</taxon>
        <taxon>Planctomycetales</taxon>
        <taxon>Planctomycetaceae</taxon>
        <taxon>Maioricimonas</taxon>
    </lineage>
</organism>
<dbReference type="EMBL" id="CP036275">
    <property type="protein sequence ID" value="QDU41135.1"/>
    <property type="molecule type" value="Genomic_DNA"/>
</dbReference>
<feature type="chain" id="PRO_5022138321" description="HEAT repeat domain-containing protein" evidence="1">
    <location>
        <begin position="27"/>
        <end position="390"/>
    </location>
</feature>
<keyword evidence="3" id="KW-1185">Reference proteome</keyword>
<name>A0A517ZF65_9PLAN</name>
<dbReference type="OrthoDB" id="260790at2"/>
<dbReference type="AlphaFoldDB" id="A0A517ZF65"/>
<evidence type="ECO:0000313" key="2">
    <source>
        <dbReference type="EMBL" id="QDU41135.1"/>
    </source>
</evidence>
<feature type="signal peptide" evidence="1">
    <location>
        <begin position="1"/>
        <end position="26"/>
    </location>
</feature>
<evidence type="ECO:0000256" key="1">
    <source>
        <dbReference type="SAM" id="SignalP"/>
    </source>
</evidence>
<dbReference type="Proteomes" id="UP000320496">
    <property type="component" value="Chromosome"/>
</dbReference>
<evidence type="ECO:0000313" key="3">
    <source>
        <dbReference type="Proteomes" id="UP000320496"/>
    </source>
</evidence>
<accession>A0A517ZF65</accession>
<proteinExistence type="predicted"/>
<reference evidence="2 3" key="1">
    <citation type="submission" date="2019-02" db="EMBL/GenBank/DDBJ databases">
        <title>Deep-cultivation of Planctomycetes and their phenomic and genomic characterization uncovers novel biology.</title>
        <authorList>
            <person name="Wiegand S."/>
            <person name="Jogler M."/>
            <person name="Boedeker C."/>
            <person name="Pinto D."/>
            <person name="Vollmers J."/>
            <person name="Rivas-Marin E."/>
            <person name="Kohn T."/>
            <person name="Peeters S.H."/>
            <person name="Heuer A."/>
            <person name="Rast P."/>
            <person name="Oberbeckmann S."/>
            <person name="Bunk B."/>
            <person name="Jeske O."/>
            <person name="Meyerdierks A."/>
            <person name="Storesund J.E."/>
            <person name="Kallscheuer N."/>
            <person name="Luecker S."/>
            <person name="Lage O.M."/>
            <person name="Pohl T."/>
            <person name="Merkel B.J."/>
            <person name="Hornburger P."/>
            <person name="Mueller R.-W."/>
            <person name="Bruemmer F."/>
            <person name="Labrenz M."/>
            <person name="Spormann A.M."/>
            <person name="Op den Camp H."/>
            <person name="Overmann J."/>
            <person name="Amann R."/>
            <person name="Jetten M.S.M."/>
            <person name="Mascher T."/>
            <person name="Medema M.H."/>
            <person name="Devos D.P."/>
            <person name="Kaster A.-K."/>
            <person name="Ovreas L."/>
            <person name="Rohde M."/>
            <person name="Galperin M.Y."/>
            <person name="Jogler C."/>
        </authorList>
    </citation>
    <scope>NUCLEOTIDE SEQUENCE [LARGE SCALE GENOMIC DNA]</scope>
    <source>
        <strain evidence="2 3">Mal4</strain>
    </source>
</reference>
<protein>
    <recommendedName>
        <fullName evidence="4">HEAT repeat domain-containing protein</fullName>
    </recommendedName>
</protein>
<keyword evidence="1" id="KW-0732">Signal</keyword>
<dbReference type="KEGG" id="mri:Mal4_55000"/>
<evidence type="ECO:0008006" key="4">
    <source>
        <dbReference type="Google" id="ProtNLM"/>
    </source>
</evidence>
<dbReference type="RefSeq" id="WP_145372347.1">
    <property type="nucleotide sequence ID" value="NZ_CP036275.1"/>
</dbReference>
<gene>
    <name evidence="2" type="ORF">Mal4_55000</name>
</gene>
<sequence precursor="true">MRTILFRTFICSAIAALLIPAQAALACPFCEAPSLTLTEQLNQADAAALVQWAKGEPADREKGFPGTTTYEVIEVVHDSSGTLKPKLPVVLDRYRAGKEGDLFLLLGTQTDSLEWSSPLEVTDTAFQYMKQAPTKETPTTTRLEYFMQFLEYSDPMIATDAYGEFANAPYEDITPLADKMPRDKLRKWIVDENTPATRLGLYGLMLGLSGEEQDAELMKKRILEPTEEFRLGIDGIMGGYLVLTGEKGLEVLDEHKLRDETIPFSETYAAMQALRFMWTYGDGRITKERLRASMRILLDRPELADLVITDLARWQDWSVTDRLMELYGQDGYDIPSIKRAIVRFFLVAEKAKTAEGAPAPHAAKAADYLLKLRETDPKTVKAAERFFFVN</sequence>
<dbReference type="PROSITE" id="PS51257">
    <property type="entry name" value="PROKAR_LIPOPROTEIN"/>
    <property type="match status" value="1"/>
</dbReference>